<comment type="caution">
    <text evidence="8">The sequence shown here is derived from an EMBL/GenBank/DDBJ whole genome shotgun (WGS) entry which is preliminary data.</text>
</comment>
<evidence type="ECO:0000313" key="9">
    <source>
        <dbReference type="Proteomes" id="UP001551482"/>
    </source>
</evidence>
<dbReference type="Pfam" id="PF00441">
    <property type="entry name" value="Acyl-CoA_dh_1"/>
    <property type="match status" value="1"/>
</dbReference>
<dbReference type="InterPro" id="IPR013786">
    <property type="entry name" value="AcylCoA_DH/ox_N"/>
</dbReference>
<dbReference type="RefSeq" id="WP_358355048.1">
    <property type="nucleotide sequence ID" value="NZ_JBEZFP010000041.1"/>
</dbReference>
<gene>
    <name evidence="8" type="ORF">AB0C36_17770</name>
</gene>
<comment type="cofactor">
    <cofactor evidence="1">
        <name>FAD</name>
        <dbReference type="ChEBI" id="CHEBI:57692"/>
    </cofactor>
</comment>
<dbReference type="InterPro" id="IPR036250">
    <property type="entry name" value="AcylCo_DH-like_C"/>
</dbReference>
<comment type="similarity">
    <text evidence="2">Belongs to the acyl-CoA dehydrogenase family.</text>
</comment>
<dbReference type="InterPro" id="IPR009075">
    <property type="entry name" value="AcylCo_DH/oxidase_C"/>
</dbReference>
<dbReference type="PANTHER" id="PTHR43884:SF20">
    <property type="entry name" value="ACYL-COA DEHYDROGENASE FADE28"/>
    <property type="match status" value="1"/>
</dbReference>
<keyword evidence="9" id="KW-1185">Reference proteome</keyword>
<feature type="domain" description="Acyl-CoA dehydrogenase/oxidase C-terminal" evidence="6">
    <location>
        <begin position="216"/>
        <end position="336"/>
    </location>
</feature>
<organism evidence="8 9">
    <name type="scientific">Streptodolium elevatio</name>
    <dbReference type="NCBI Taxonomy" id="3157996"/>
    <lineage>
        <taxon>Bacteria</taxon>
        <taxon>Bacillati</taxon>
        <taxon>Actinomycetota</taxon>
        <taxon>Actinomycetes</taxon>
        <taxon>Kitasatosporales</taxon>
        <taxon>Streptomycetaceae</taxon>
        <taxon>Streptodolium</taxon>
    </lineage>
</organism>
<dbReference type="GO" id="GO:0016491">
    <property type="term" value="F:oxidoreductase activity"/>
    <property type="evidence" value="ECO:0007669"/>
    <property type="project" value="UniProtKB-KW"/>
</dbReference>
<dbReference type="PANTHER" id="PTHR43884">
    <property type="entry name" value="ACYL-COA DEHYDROGENASE"/>
    <property type="match status" value="1"/>
</dbReference>
<dbReference type="Gene3D" id="1.20.140.10">
    <property type="entry name" value="Butyryl-CoA Dehydrogenase, subunit A, domain 3"/>
    <property type="match status" value="1"/>
</dbReference>
<dbReference type="SUPFAM" id="SSF47203">
    <property type="entry name" value="Acyl-CoA dehydrogenase C-terminal domain-like"/>
    <property type="match status" value="1"/>
</dbReference>
<accession>A0ABV3DIS8</accession>
<evidence type="ECO:0000256" key="4">
    <source>
        <dbReference type="ARBA" id="ARBA00022827"/>
    </source>
</evidence>
<evidence type="ECO:0000256" key="3">
    <source>
        <dbReference type="ARBA" id="ARBA00022630"/>
    </source>
</evidence>
<keyword evidence="5 8" id="KW-0560">Oxidoreductase</keyword>
<dbReference type="SUPFAM" id="SSF56645">
    <property type="entry name" value="Acyl-CoA dehydrogenase NM domain-like"/>
    <property type="match status" value="1"/>
</dbReference>
<reference evidence="8 9" key="1">
    <citation type="submission" date="2024-06" db="EMBL/GenBank/DDBJ databases">
        <title>The Natural Products Discovery Center: Release of the First 8490 Sequenced Strains for Exploring Actinobacteria Biosynthetic Diversity.</title>
        <authorList>
            <person name="Kalkreuter E."/>
            <person name="Kautsar S.A."/>
            <person name="Yang D."/>
            <person name="Bader C.D."/>
            <person name="Teijaro C.N."/>
            <person name="Fluegel L."/>
            <person name="Davis C.M."/>
            <person name="Simpson J.R."/>
            <person name="Lauterbach L."/>
            <person name="Steele A.D."/>
            <person name="Gui C."/>
            <person name="Meng S."/>
            <person name="Li G."/>
            <person name="Viehrig K."/>
            <person name="Ye F."/>
            <person name="Su P."/>
            <person name="Kiefer A.F."/>
            <person name="Nichols A."/>
            <person name="Cepeda A.J."/>
            <person name="Yan W."/>
            <person name="Fan B."/>
            <person name="Jiang Y."/>
            <person name="Adhikari A."/>
            <person name="Zheng C.-J."/>
            <person name="Schuster L."/>
            <person name="Cowan T.M."/>
            <person name="Smanski M.J."/>
            <person name="Chevrette M.G."/>
            <person name="De Carvalho L.P.S."/>
            <person name="Shen B."/>
        </authorList>
    </citation>
    <scope>NUCLEOTIDE SEQUENCE [LARGE SCALE GENOMIC DNA]</scope>
    <source>
        <strain evidence="8 9">NPDC048946</strain>
    </source>
</reference>
<dbReference type="InterPro" id="IPR009100">
    <property type="entry name" value="AcylCoA_DH/oxidase_NM_dom_sf"/>
</dbReference>
<dbReference type="EC" id="1.-.-.-" evidence="8"/>
<keyword evidence="4" id="KW-0274">FAD</keyword>
<feature type="domain" description="Acyl-CoA dehydrogenase/oxidase N-terminal" evidence="7">
    <location>
        <begin position="18"/>
        <end position="99"/>
    </location>
</feature>
<dbReference type="Pfam" id="PF02771">
    <property type="entry name" value="Acyl-CoA_dh_N"/>
    <property type="match status" value="1"/>
</dbReference>
<evidence type="ECO:0000256" key="5">
    <source>
        <dbReference type="ARBA" id="ARBA00023002"/>
    </source>
</evidence>
<keyword evidence="3" id="KW-0285">Flavoprotein</keyword>
<dbReference type="InterPro" id="IPR037069">
    <property type="entry name" value="AcylCoA_DH/ox_N_sf"/>
</dbReference>
<sequence>MSIEGVGRYGAKVDLELTEDQKTVRDAFARFFADRCPITVVRDAEPLGHAPALWARLRETGAPGMGVPEKLGGGGATAVDLVLLMVEAGKALAPVPLAEHVAAMRTLARTAAGSGAEWFAEAVEGDIVAVPALHAAVDGVARLVPGGAVADAVVGLDGDDLVAVRSDAPMTAPPNHACAPLADRPLRGDAVAERIVLASGGEAHALHARMRTDWQLGVAAALTGLATRALEIGIAYTLERRQFDRPIAAFQAVQQGLADLVAPLDGVGLLTARAAWTDDEGDADEAGRLTSMAFLAATDVARNTTYRALHYHGGYGVTLEYDIQLHYRRARGWPLVLGDPDEEYLALADRLFGPVGAAGAAGGGAAHAIDATGAIDAVSTEEAH</sequence>
<dbReference type="Gene3D" id="1.10.540.10">
    <property type="entry name" value="Acyl-CoA dehydrogenase/oxidase, N-terminal domain"/>
    <property type="match status" value="1"/>
</dbReference>
<evidence type="ECO:0000259" key="7">
    <source>
        <dbReference type="Pfam" id="PF02771"/>
    </source>
</evidence>
<name>A0ABV3DIS8_9ACTN</name>
<evidence type="ECO:0000313" key="8">
    <source>
        <dbReference type="EMBL" id="MEU8135357.1"/>
    </source>
</evidence>
<proteinExistence type="inferred from homology"/>
<dbReference type="EMBL" id="JBEZFP010000041">
    <property type="protein sequence ID" value="MEU8135357.1"/>
    <property type="molecule type" value="Genomic_DNA"/>
</dbReference>
<evidence type="ECO:0000259" key="6">
    <source>
        <dbReference type="Pfam" id="PF00441"/>
    </source>
</evidence>
<evidence type="ECO:0000256" key="1">
    <source>
        <dbReference type="ARBA" id="ARBA00001974"/>
    </source>
</evidence>
<evidence type="ECO:0000256" key="2">
    <source>
        <dbReference type="ARBA" id="ARBA00009347"/>
    </source>
</evidence>
<dbReference type="Proteomes" id="UP001551482">
    <property type="component" value="Unassembled WGS sequence"/>
</dbReference>
<protein>
    <submittedName>
        <fullName evidence="8">Acyl-CoA dehydrogenase family protein</fullName>
        <ecNumber evidence="8">1.-.-.-</ecNumber>
    </submittedName>
</protein>